<accession>A0A2I0JY45</accession>
<proteinExistence type="predicted"/>
<dbReference type="AlphaFoldDB" id="A0A2I0JY45"/>
<evidence type="ECO:0000313" key="2">
    <source>
        <dbReference type="Proteomes" id="UP000233551"/>
    </source>
</evidence>
<dbReference type="EMBL" id="PGOL01001113">
    <property type="protein sequence ID" value="PKI60740.1"/>
    <property type="molecule type" value="Genomic_DNA"/>
</dbReference>
<organism evidence="1 2">
    <name type="scientific">Punica granatum</name>
    <name type="common">Pomegranate</name>
    <dbReference type="NCBI Taxonomy" id="22663"/>
    <lineage>
        <taxon>Eukaryota</taxon>
        <taxon>Viridiplantae</taxon>
        <taxon>Streptophyta</taxon>
        <taxon>Embryophyta</taxon>
        <taxon>Tracheophyta</taxon>
        <taxon>Spermatophyta</taxon>
        <taxon>Magnoliopsida</taxon>
        <taxon>eudicotyledons</taxon>
        <taxon>Gunneridae</taxon>
        <taxon>Pentapetalae</taxon>
        <taxon>rosids</taxon>
        <taxon>malvids</taxon>
        <taxon>Myrtales</taxon>
        <taxon>Lythraceae</taxon>
        <taxon>Punica</taxon>
    </lineage>
</organism>
<gene>
    <name evidence="1" type="ORF">CRG98_018860</name>
</gene>
<sequence length="168" mass="18761">MASSPLKLVDSHVFTFINRDKENETPRSVGKERQSVRTRVPIAWPISSTIRCFYRLIEDSAVSIVIYVAKHVTLITGSNISNRRPRGPTPPCTPSACYPSAEWGLSPSHHSTPSNVYVEDDSDWVCESRLDITRELEWSNGYRENRSILVSPVGSIGLDPPLLEPALL</sequence>
<name>A0A2I0JY45_PUNGR</name>
<keyword evidence="2" id="KW-1185">Reference proteome</keyword>
<dbReference type="Proteomes" id="UP000233551">
    <property type="component" value="Unassembled WGS sequence"/>
</dbReference>
<comment type="caution">
    <text evidence="1">The sequence shown here is derived from an EMBL/GenBank/DDBJ whole genome shotgun (WGS) entry which is preliminary data.</text>
</comment>
<protein>
    <submittedName>
        <fullName evidence="1">Uncharacterized protein</fullName>
    </submittedName>
</protein>
<evidence type="ECO:0000313" key="1">
    <source>
        <dbReference type="EMBL" id="PKI60740.1"/>
    </source>
</evidence>
<reference evidence="1 2" key="1">
    <citation type="submission" date="2017-11" db="EMBL/GenBank/DDBJ databases">
        <title>De-novo sequencing of pomegranate (Punica granatum L.) genome.</title>
        <authorList>
            <person name="Akparov Z."/>
            <person name="Amiraslanov A."/>
            <person name="Hajiyeva S."/>
            <person name="Abbasov M."/>
            <person name="Kaur K."/>
            <person name="Hamwieh A."/>
            <person name="Solovyev V."/>
            <person name="Salamov A."/>
            <person name="Braich B."/>
            <person name="Kosarev P."/>
            <person name="Mahmoud A."/>
            <person name="Hajiyev E."/>
            <person name="Babayeva S."/>
            <person name="Izzatullayeva V."/>
            <person name="Mammadov A."/>
            <person name="Mammadov A."/>
            <person name="Sharifova S."/>
            <person name="Ojaghi J."/>
            <person name="Eynullazada K."/>
            <person name="Bayramov B."/>
            <person name="Abdulazimova A."/>
            <person name="Shahmuradov I."/>
        </authorList>
    </citation>
    <scope>NUCLEOTIDE SEQUENCE [LARGE SCALE GENOMIC DNA]</scope>
    <source>
        <strain evidence="2">cv. AG2017</strain>
        <tissue evidence="1">Leaf</tissue>
    </source>
</reference>